<evidence type="ECO:0000256" key="1">
    <source>
        <dbReference type="SAM" id="SignalP"/>
    </source>
</evidence>
<evidence type="ECO:0000313" key="4">
    <source>
        <dbReference type="EMBL" id="CAF2148133.1"/>
    </source>
</evidence>
<accession>A0A815AN44</accession>
<dbReference type="Proteomes" id="UP000663834">
    <property type="component" value="Unassembled WGS sequence"/>
</dbReference>
<evidence type="ECO:0000313" key="2">
    <source>
        <dbReference type="EMBL" id="CAF1260203.1"/>
    </source>
</evidence>
<dbReference type="Proteomes" id="UP000681720">
    <property type="component" value="Unassembled WGS sequence"/>
</dbReference>
<evidence type="ECO:0000313" key="7">
    <source>
        <dbReference type="EMBL" id="CAF3987075.1"/>
    </source>
</evidence>
<dbReference type="Proteomes" id="UP000681967">
    <property type="component" value="Unassembled WGS sequence"/>
</dbReference>
<dbReference type="Proteomes" id="UP000676336">
    <property type="component" value="Unassembled WGS sequence"/>
</dbReference>
<dbReference type="Proteomes" id="UP000663824">
    <property type="component" value="Unassembled WGS sequence"/>
</dbReference>
<dbReference type="Proteomes" id="UP000663855">
    <property type="component" value="Unassembled WGS sequence"/>
</dbReference>
<evidence type="ECO:0000313" key="8">
    <source>
        <dbReference type="Proteomes" id="UP000663834"/>
    </source>
</evidence>
<proteinExistence type="predicted"/>
<dbReference type="EMBL" id="CAJNOW010000169">
    <property type="protein sequence ID" value="CAF1260203.1"/>
    <property type="molecule type" value="Genomic_DNA"/>
</dbReference>
<name>A0A815AN44_9BILA</name>
<dbReference type="EMBL" id="CAJOBJ010003470">
    <property type="protein sequence ID" value="CAF3966629.1"/>
    <property type="molecule type" value="Genomic_DNA"/>
</dbReference>
<keyword evidence="1" id="KW-0732">Signal</keyword>
<gene>
    <name evidence="5" type="ORF">BYL167_LOCUS9342</name>
    <name evidence="3" type="ORF">CJN711_LOCUS24741</name>
    <name evidence="6" type="ORF">GIL414_LOCUS9924</name>
    <name evidence="2" type="ORF">KQP761_LOCUS2754</name>
    <name evidence="4" type="ORF">MBJ925_LOCUS30781</name>
    <name evidence="7" type="ORF">SMN809_LOCUS11185</name>
</gene>
<dbReference type="OrthoDB" id="9977833at2759"/>
<organism evidence="2 8">
    <name type="scientific">Rotaria magnacalcarata</name>
    <dbReference type="NCBI Taxonomy" id="392030"/>
    <lineage>
        <taxon>Eukaryota</taxon>
        <taxon>Metazoa</taxon>
        <taxon>Spiralia</taxon>
        <taxon>Gnathifera</taxon>
        <taxon>Rotifera</taxon>
        <taxon>Eurotatoria</taxon>
        <taxon>Bdelloidea</taxon>
        <taxon>Philodinida</taxon>
        <taxon>Philodinidae</taxon>
        <taxon>Rotaria</taxon>
    </lineage>
</organism>
<sequence>MLVGILTASILVLTINVIPCVHSFGHSYVIKKDWLSGALSREFSVYDKTEKVLKYRIESQFAFRHNNKIVAYPSKQVLGKLNGRWSLKGYVGDISFLDQSTNRWIGGNITEISNWRMREFMINWNGTNINLKGQVDLLPKQFYEKGRGELLAQYKIRPASRLWAARYDMDIFSIKYPESLYLLGLAVEELRSSPPKG</sequence>
<comment type="caution">
    <text evidence="2">The sequence shown here is derived from an EMBL/GenBank/DDBJ whole genome shotgun (WGS) entry which is preliminary data.</text>
</comment>
<feature type="signal peptide" evidence="1">
    <location>
        <begin position="1"/>
        <end position="23"/>
    </location>
</feature>
<dbReference type="EMBL" id="CAJNRE010016686">
    <property type="protein sequence ID" value="CAF2148133.1"/>
    <property type="molecule type" value="Genomic_DNA"/>
</dbReference>
<protein>
    <submittedName>
        <fullName evidence="2">Uncharacterized protein</fullName>
    </submittedName>
</protein>
<reference evidence="2" key="1">
    <citation type="submission" date="2021-02" db="EMBL/GenBank/DDBJ databases">
        <authorList>
            <person name="Nowell W R."/>
        </authorList>
    </citation>
    <scope>NUCLEOTIDE SEQUENCE</scope>
</reference>
<dbReference type="EMBL" id="CAJOBI010003982">
    <property type="protein sequence ID" value="CAF3987075.1"/>
    <property type="molecule type" value="Genomic_DNA"/>
</dbReference>
<evidence type="ECO:0000313" key="6">
    <source>
        <dbReference type="EMBL" id="CAF3966629.1"/>
    </source>
</evidence>
<dbReference type="EMBL" id="CAJOBH010002674">
    <property type="protein sequence ID" value="CAF3917985.1"/>
    <property type="molecule type" value="Genomic_DNA"/>
</dbReference>
<dbReference type="EMBL" id="CAJNOV010011634">
    <property type="protein sequence ID" value="CAF1454370.1"/>
    <property type="molecule type" value="Genomic_DNA"/>
</dbReference>
<feature type="chain" id="PRO_5036226846" evidence="1">
    <location>
        <begin position="24"/>
        <end position="197"/>
    </location>
</feature>
<evidence type="ECO:0000313" key="3">
    <source>
        <dbReference type="EMBL" id="CAF1454370.1"/>
    </source>
</evidence>
<evidence type="ECO:0000313" key="5">
    <source>
        <dbReference type="EMBL" id="CAF3917985.1"/>
    </source>
</evidence>
<dbReference type="AlphaFoldDB" id="A0A815AN44"/>